<feature type="compositionally biased region" description="Low complexity" evidence="1">
    <location>
        <begin position="249"/>
        <end position="262"/>
    </location>
</feature>
<dbReference type="SUPFAM" id="SSF55729">
    <property type="entry name" value="Acyl-CoA N-acyltransferases (Nat)"/>
    <property type="match status" value="1"/>
</dbReference>
<reference evidence="2 3" key="1">
    <citation type="journal article" date="2019" name="Int. J. Syst. Evol. Microbiol.">
        <title>The Global Catalogue of Microorganisms (GCM) 10K type strain sequencing project: providing services to taxonomists for standard genome sequencing and annotation.</title>
        <authorList>
            <consortium name="The Broad Institute Genomics Platform"/>
            <consortium name="The Broad Institute Genome Sequencing Center for Infectious Disease"/>
            <person name="Wu L."/>
            <person name="Ma J."/>
        </authorList>
    </citation>
    <scope>NUCLEOTIDE SEQUENCE [LARGE SCALE GENOMIC DNA]</scope>
    <source>
        <strain evidence="2 3">JCM 12393</strain>
    </source>
</reference>
<sequence length="268" mass="29666">MALVVVTHAEKPELWDRMPERFAGIVPEYNLHGDVNDAYWDRLFKDFPEYQFVLYDDERELVAGAGRSLPRGWDGTAEDLGPGLDDSIARAFADRDAGVPAGAVVALGIEVAEDYQRRGFSSVLLGGMRQVARRAGLETVLVPVRPTWKDRYPLVPIERYATWRRADGAPFDPWIRTQVGAGGTIAGASERSSRITGTVAEWERWTGLAFPEDGDYVFPDGLSTLRIDRARDLGSYWEPAVWITHPAEPEAAAEAASELTPEPTAPRP</sequence>
<organism evidence="2 3">
    <name type="scientific">Kitasatospora putterlickiae</name>
    <dbReference type="NCBI Taxonomy" id="221725"/>
    <lineage>
        <taxon>Bacteria</taxon>
        <taxon>Bacillati</taxon>
        <taxon>Actinomycetota</taxon>
        <taxon>Actinomycetes</taxon>
        <taxon>Kitasatosporales</taxon>
        <taxon>Streptomycetaceae</taxon>
        <taxon>Kitasatospora</taxon>
    </lineage>
</organism>
<evidence type="ECO:0000313" key="2">
    <source>
        <dbReference type="EMBL" id="GAA1403940.1"/>
    </source>
</evidence>
<dbReference type="RefSeq" id="WP_344339552.1">
    <property type="nucleotide sequence ID" value="NZ_BAAAKJ010000265.1"/>
</dbReference>
<dbReference type="InterPro" id="IPR016181">
    <property type="entry name" value="Acyl_CoA_acyltransferase"/>
</dbReference>
<dbReference type="EMBL" id="BAAAKJ010000265">
    <property type="protein sequence ID" value="GAA1403940.1"/>
    <property type="molecule type" value="Genomic_DNA"/>
</dbReference>
<name>A0ABN1YE94_9ACTN</name>
<evidence type="ECO:0000313" key="3">
    <source>
        <dbReference type="Proteomes" id="UP001499863"/>
    </source>
</evidence>
<feature type="region of interest" description="Disordered" evidence="1">
    <location>
        <begin position="248"/>
        <end position="268"/>
    </location>
</feature>
<accession>A0ABN1YE94</accession>
<comment type="caution">
    <text evidence="2">The sequence shown here is derived from an EMBL/GenBank/DDBJ whole genome shotgun (WGS) entry which is preliminary data.</text>
</comment>
<keyword evidence="3" id="KW-1185">Reference proteome</keyword>
<evidence type="ECO:0000256" key="1">
    <source>
        <dbReference type="SAM" id="MobiDB-lite"/>
    </source>
</evidence>
<evidence type="ECO:0008006" key="4">
    <source>
        <dbReference type="Google" id="ProtNLM"/>
    </source>
</evidence>
<proteinExistence type="predicted"/>
<protein>
    <recommendedName>
        <fullName evidence="4">N-acetyltransferase domain-containing protein</fullName>
    </recommendedName>
</protein>
<dbReference type="Gene3D" id="3.40.630.30">
    <property type="match status" value="1"/>
</dbReference>
<dbReference type="Proteomes" id="UP001499863">
    <property type="component" value="Unassembled WGS sequence"/>
</dbReference>
<gene>
    <name evidence="2" type="ORF">GCM10009639_49370</name>
</gene>